<dbReference type="InterPro" id="IPR004498">
    <property type="entry name" value="Ribosomal_PrmA_MeTrfase"/>
</dbReference>
<dbReference type="GO" id="GO:0032259">
    <property type="term" value="P:methylation"/>
    <property type="evidence" value="ECO:0007669"/>
    <property type="project" value="UniProtKB-KW"/>
</dbReference>
<dbReference type="AlphaFoldDB" id="A0A081C526"/>
<evidence type="ECO:0000256" key="3">
    <source>
        <dbReference type="ARBA" id="ARBA00022603"/>
    </source>
</evidence>
<keyword evidence="5 6" id="KW-0949">S-adenosyl-L-methionine</keyword>
<keyword evidence="7" id="KW-0689">Ribosomal protein</keyword>
<dbReference type="SUPFAM" id="SSF53335">
    <property type="entry name" value="S-adenosyl-L-methionine-dependent methyltransferases"/>
    <property type="match status" value="1"/>
</dbReference>
<feature type="binding site" evidence="6">
    <location>
        <position position="247"/>
    </location>
    <ligand>
        <name>S-adenosyl-L-methionine</name>
        <dbReference type="ChEBI" id="CHEBI:59789"/>
    </ligand>
</feature>
<sequence length="312" mass="34978">MMIMKKNDEMKPIWQEVIVVTSQVAADLVSDKLIELGSQGTVFDEDTRSADLCKITAYYPMSMDIKVIIQEVIRYLEVLKAHDIPIGNPEVLSKILEDTDWAGQWKRFFKPIRIGKHLVIKPSWEKFEARPEDLIIEIDPGMAFGTGLHASTRLMLTLMEQYLRPGNMVLDVGIGSGILTIAAARLGANHVLGVDVDAEAIEVACENVVKNSRIASQVSRLEDRIELEVGSLDTLTTSERFDCILMNIRPNIILPLMPYAETYLQTGGAVIISGILEEEGPDLVAQLHERNFLVQDHRTEEGWIAYVLSYLN</sequence>
<keyword evidence="7" id="KW-0687">Ribonucleoprotein</keyword>
<dbReference type="CDD" id="cd02440">
    <property type="entry name" value="AdoMet_MTases"/>
    <property type="match status" value="1"/>
</dbReference>
<evidence type="ECO:0000256" key="1">
    <source>
        <dbReference type="ARBA" id="ARBA00009741"/>
    </source>
</evidence>
<keyword evidence="3 6" id="KW-0489">Methyltransferase</keyword>
<name>A0A081C526_VECG1</name>
<dbReference type="InterPro" id="IPR029063">
    <property type="entry name" value="SAM-dependent_MTases_sf"/>
</dbReference>
<dbReference type="Pfam" id="PF06325">
    <property type="entry name" value="PrmA"/>
    <property type="match status" value="1"/>
</dbReference>
<dbReference type="Proteomes" id="UP000030661">
    <property type="component" value="Unassembled WGS sequence"/>
</dbReference>
<dbReference type="eggNOG" id="COG2264">
    <property type="taxonomic scope" value="Bacteria"/>
</dbReference>
<dbReference type="Gene3D" id="3.40.50.150">
    <property type="entry name" value="Vaccinia Virus protein VP39"/>
    <property type="match status" value="1"/>
</dbReference>
<evidence type="ECO:0000313" key="8">
    <source>
        <dbReference type="Proteomes" id="UP000030661"/>
    </source>
</evidence>
<accession>A0A081C526</accession>
<reference evidence="7" key="1">
    <citation type="journal article" date="2015" name="PeerJ">
        <title>First genomic representation of candidate bacterial phylum KSB3 points to enhanced environmental sensing as a trigger of wastewater bulking.</title>
        <authorList>
            <person name="Sekiguchi Y."/>
            <person name="Ohashi A."/>
            <person name="Parks D.H."/>
            <person name="Yamauchi T."/>
            <person name="Tyson G.W."/>
            <person name="Hugenholtz P."/>
        </authorList>
    </citation>
    <scope>NUCLEOTIDE SEQUENCE [LARGE SCALE GENOMIC DNA]</scope>
</reference>
<keyword evidence="8" id="KW-1185">Reference proteome</keyword>
<evidence type="ECO:0000313" key="7">
    <source>
        <dbReference type="EMBL" id="GAK59681.1"/>
    </source>
</evidence>
<organism evidence="7">
    <name type="scientific">Vecturithrix granuli</name>
    <dbReference type="NCBI Taxonomy" id="1499967"/>
    <lineage>
        <taxon>Bacteria</taxon>
        <taxon>Candidatus Moduliflexota</taxon>
        <taxon>Candidatus Vecturitrichia</taxon>
        <taxon>Candidatus Vecturitrichales</taxon>
        <taxon>Candidatus Vecturitrichaceae</taxon>
        <taxon>Candidatus Vecturithrix</taxon>
    </lineage>
</organism>
<proteinExistence type="inferred from homology"/>
<evidence type="ECO:0000256" key="4">
    <source>
        <dbReference type="ARBA" id="ARBA00022679"/>
    </source>
</evidence>
<dbReference type="PIRSF" id="PIRSF000401">
    <property type="entry name" value="RPL11_MTase"/>
    <property type="match status" value="1"/>
</dbReference>
<comment type="function">
    <text evidence="6">Methylates ribosomal protein L11.</text>
</comment>
<keyword evidence="2 6" id="KW-0963">Cytoplasm</keyword>
<dbReference type="PANTHER" id="PTHR43648">
    <property type="entry name" value="ELECTRON TRANSFER FLAVOPROTEIN BETA SUBUNIT LYSINE METHYLTRANSFERASE"/>
    <property type="match status" value="1"/>
</dbReference>
<dbReference type="STRING" id="1499967.U27_06666"/>
<comment type="subcellular location">
    <subcellularLocation>
        <location evidence="6">Cytoplasm</location>
    </subcellularLocation>
</comment>
<dbReference type="HAMAP" id="MF_00735">
    <property type="entry name" value="Methyltr_PrmA"/>
    <property type="match status" value="1"/>
</dbReference>
<dbReference type="EMBL" id="DF820470">
    <property type="protein sequence ID" value="GAK59681.1"/>
    <property type="molecule type" value="Genomic_DNA"/>
</dbReference>
<keyword evidence="4 6" id="KW-0808">Transferase</keyword>
<evidence type="ECO:0000256" key="5">
    <source>
        <dbReference type="ARBA" id="ARBA00022691"/>
    </source>
</evidence>
<comment type="catalytic activity">
    <reaction evidence="6">
        <text>L-lysyl-[protein] + 3 S-adenosyl-L-methionine = N(6),N(6),N(6)-trimethyl-L-lysyl-[protein] + 3 S-adenosyl-L-homocysteine + 3 H(+)</text>
        <dbReference type="Rhea" id="RHEA:54192"/>
        <dbReference type="Rhea" id="RHEA-COMP:9752"/>
        <dbReference type="Rhea" id="RHEA-COMP:13826"/>
        <dbReference type="ChEBI" id="CHEBI:15378"/>
        <dbReference type="ChEBI" id="CHEBI:29969"/>
        <dbReference type="ChEBI" id="CHEBI:57856"/>
        <dbReference type="ChEBI" id="CHEBI:59789"/>
        <dbReference type="ChEBI" id="CHEBI:61961"/>
    </reaction>
</comment>
<dbReference type="GO" id="GO:0005737">
    <property type="term" value="C:cytoplasm"/>
    <property type="evidence" value="ECO:0007669"/>
    <property type="project" value="UniProtKB-SubCell"/>
</dbReference>
<feature type="binding site" evidence="6">
    <location>
        <position position="152"/>
    </location>
    <ligand>
        <name>S-adenosyl-L-methionine</name>
        <dbReference type="ChEBI" id="CHEBI:59789"/>
    </ligand>
</feature>
<gene>
    <name evidence="6" type="primary">prmA</name>
    <name evidence="7" type="ORF">U27_06666</name>
</gene>
<dbReference type="GO" id="GO:0005840">
    <property type="term" value="C:ribosome"/>
    <property type="evidence" value="ECO:0007669"/>
    <property type="project" value="UniProtKB-KW"/>
</dbReference>
<dbReference type="InterPro" id="IPR050078">
    <property type="entry name" value="Ribosomal_L11_MeTrfase_PrmA"/>
</dbReference>
<dbReference type="HOGENOM" id="CLU_049382_0_1_0"/>
<feature type="binding site" evidence="6">
    <location>
        <position position="173"/>
    </location>
    <ligand>
        <name>S-adenosyl-L-methionine</name>
        <dbReference type="ChEBI" id="CHEBI:59789"/>
    </ligand>
</feature>
<comment type="similarity">
    <text evidence="1 6">Belongs to the methyltransferase superfamily. PrmA family.</text>
</comment>
<dbReference type="PANTHER" id="PTHR43648:SF1">
    <property type="entry name" value="ELECTRON TRANSFER FLAVOPROTEIN BETA SUBUNIT LYSINE METHYLTRANSFERASE"/>
    <property type="match status" value="1"/>
</dbReference>
<dbReference type="GO" id="GO:0016279">
    <property type="term" value="F:protein-lysine N-methyltransferase activity"/>
    <property type="evidence" value="ECO:0007669"/>
    <property type="project" value="RHEA"/>
</dbReference>
<evidence type="ECO:0000256" key="2">
    <source>
        <dbReference type="ARBA" id="ARBA00022490"/>
    </source>
</evidence>
<dbReference type="EC" id="2.1.1.-" evidence="6"/>
<feature type="binding site" evidence="6">
    <location>
        <position position="195"/>
    </location>
    <ligand>
        <name>S-adenosyl-L-methionine</name>
        <dbReference type="ChEBI" id="CHEBI:59789"/>
    </ligand>
</feature>
<evidence type="ECO:0000256" key="6">
    <source>
        <dbReference type="HAMAP-Rule" id="MF_00735"/>
    </source>
</evidence>
<protein>
    <recommendedName>
        <fullName evidence="6">Ribosomal protein L11 methyltransferase</fullName>
        <shortName evidence="6">L11 Mtase</shortName>
        <ecNumber evidence="6">2.1.1.-</ecNumber>
    </recommendedName>
</protein>